<proteinExistence type="predicted"/>
<evidence type="ECO:0000256" key="2">
    <source>
        <dbReference type="SAM" id="Phobius"/>
    </source>
</evidence>
<feature type="compositionally biased region" description="Polar residues" evidence="1">
    <location>
        <begin position="546"/>
        <end position="567"/>
    </location>
</feature>
<sequence length="648" mass="73189">MSYKQACNIFRDVDNQFNGKSINVEQFNTNSGLYAQYCPVKQGSKRCVTDYEKLNAISGHAFMELTKNNKINLYSGHDPSIDFLVMGWCHRLYKISKDYKLPLKNSLEEYLGKSIGSFNYRGILFSKKHLMDSNIAIMNMLYLLFQKICETINIYEAHNAKPHEYINKGLECHAIYDNLSKSVNQCGPYLKLLEHLKTIYNAFIKDAIKKNSHDKAICDQLIEFPSIDTKKFGSEFKRTECKKLHQMLEKNVPMLKDESQEEHDEFSTLMGLLVSDDKDSDGDENNDGNNDLGNTKNPPEDLSKQLKSLEEHPPSSNQGISHDDSSKQDDKPEEKNIETENNNKGAVNTDSELGGHEEDSNNTKVELTDGNNASTTIKNENEDIKDKASIGENDTKDSIVDTSDQKQSSNIQQEGSGEEHDDSEKTKNTVNILHNIKNKLGNPSTLLMEMATDNVNNLYYTTLSNLENAYDKFSASTKTLIDQVSEQYQKHSTPTKETIPPPYNKESEPQMPPSSSRDQSPDQSRDQSPDQSTDKPANKSADKPTGQPTNQNVESINPNSLMTTPVNEPSIHLDRKEESIQKVIHPGNIFKVGIPNYVIAIVISIPIILLIMYKYLSYWRTKKSKGKTKMKKVINLVGVDKTKKTAIN</sequence>
<evidence type="ECO:0000313" key="3">
    <source>
        <dbReference type="EMBL" id="VTZ67322.1"/>
    </source>
</evidence>
<dbReference type="VEuPathDB" id="PlasmoDB:PCHAS_0419500"/>
<keyword evidence="2" id="KW-1133">Transmembrane helix</keyword>
<accession>A0A4V6M8Y4</accession>
<gene>
    <name evidence="3" type="ORF">PCHAS_0419500</name>
</gene>
<keyword evidence="2" id="KW-0812">Transmembrane</keyword>
<feature type="compositionally biased region" description="Polar residues" evidence="1">
    <location>
        <begin position="400"/>
        <end position="415"/>
    </location>
</feature>
<feature type="compositionally biased region" description="Basic and acidic residues" evidence="1">
    <location>
        <begin position="321"/>
        <end position="338"/>
    </location>
</feature>
<feature type="compositionally biased region" description="Basic and acidic residues" evidence="1">
    <location>
        <begin position="379"/>
        <end position="399"/>
    </location>
</feature>
<feature type="region of interest" description="Disordered" evidence="1">
    <location>
        <begin position="274"/>
        <end position="426"/>
    </location>
</feature>
<dbReference type="RefSeq" id="XP_016653348.1">
    <property type="nucleotide sequence ID" value="XM_016800058.1"/>
</dbReference>
<evidence type="ECO:0000256" key="1">
    <source>
        <dbReference type="SAM" id="MobiDB-lite"/>
    </source>
</evidence>
<protein>
    <submittedName>
        <fullName evidence="3">CIR protein</fullName>
    </submittedName>
</protein>
<keyword evidence="2" id="KW-0472">Membrane</keyword>
<reference evidence="3 4" key="1">
    <citation type="journal article" date="2014" name="BMC Biol.">
        <title>A comprehensive evaluation of rodent malaria parasite genomes and gene expression.</title>
        <authorList>
            <person name="Otto T.D."/>
            <person name="Bohme U."/>
            <person name="Jackson A.P."/>
            <person name="Hunt M."/>
            <person name="Franke-Fayard B."/>
            <person name="Hoeijmakers W.A."/>
            <person name="Religa A.A."/>
            <person name="Robertson L."/>
            <person name="Sanders M."/>
            <person name="Ogun S.A."/>
            <person name="Cunningham D."/>
            <person name="Erhart A."/>
            <person name="Billker O."/>
            <person name="Khan S.M."/>
            <person name="Stunnenberg H.G."/>
            <person name="Langhorne J."/>
            <person name="Holder A.A."/>
            <person name="Waters A.P."/>
            <person name="Newbold C.I."/>
            <person name="Pain A."/>
            <person name="Berriman M."/>
            <person name="Janse C.J."/>
        </authorList>
    </citation>
    <scope>NUCLEOTIDE SEQUENCE [LARGE SCALE GENOMIC DNA]</scope>
    <source>
        <strain evidence="3 4">AS</strain>
    </source>
</reference>
<evidence type="ECO:0000313" key="4">
    <source>
        <dbReference type="Proteomes" id="UP000071118"/>
    </source>
</evidence>
<feature type="region of interest" description="Disordered" evidence="1">
    <location>
        <begin position="485"/>
        <end position="567"/>
    </location>
</feature>
<feature type="transmembrane region" description="Helical" evidence="2">
    <location>
        <begin position="597"/>
        <end position="616"/>
    </location>
</feature>
<feature type="compositionally biased region" description="Basic and acidic residues" evidence="1">
    <location>
        <begin position="519"/>
        <end position="542"/>
    </location>
</feature>
<dbReference type="Proteomes" id="UP000071118">
    <property type="component" value="Chromosome 4"/>
</dbReference>
<dbReference type="EMBL" id="LK022881">
    <property type="protein sequence ID" value="VTZ67322.1"/>
    <property type="molecule type" value="Genomic_DNA"/>
</dbReference>
<dbReference type="InterPro" id="IPR006477">
    <property type="entry name" value="Yir_bir_cir"/>
</dbReference>
<dbReference type="KEGG" id="pcb:PCHAS_0419500"/>
<keyword evidence="4" id="KW-1185">Reference proteome</keyword>
<feature type="compositionally biased region" description="Polar residues" evidence="1">
    <location>
        <begin position="362"/>
        <end position="378"/>
    </location>
</feature>
<dbReference type="AlphaFoldDB" id="A0A4V6M8Y4"/>
<organism evidence="3 4">
    <name type="scientific">Plasmodium chabaudi chabaudi</name>
    <dbReference type="NCBI Taxonomy" id="31271"/>
    <lineage>
        <taxon>Eukaryota</taxon>
        <taxon>Sar</taxon>
        <taxon>Alveolata</taxon>
        <taxon>Apicomplexa</taxon>
        <taxon>Aconoidasida</taxon>
        <taxon>Haemosporida</taxon>
        <taxon>Plasmodiidae</taxon>
        <taxon>Plasmodium</taxon>
        <taxon>Plasmodium (Vinckeia)</taxon>
    </lineage>
</organism>
<dbReference type="Pfam" id="PF06022">
    <property type="entry name" value="Cir_Bir_Yir"/>
    <property type="match status" value="1"/>
</dbReference>
<dbReference type="GeneID" id="3497188"/>
<feature type="compositionally biased region" description="Polar residues" evidence="1">
    <location>
        <begin position="485"/>
        <end position="496"/>
    </location>
</feature>
<feature type="compositionally biased region" description="Basic and acidic residues" evidence="1">
    <location>
        <begin position="298"/>
        <end position="313"/>
    </location>
</feature>
<name>A0A4V6M8Y4_PLACU</name>
<dbReference type="OrthoDB" id="373327at2759"/>